<name>A0A6N8FWF8_9CHRO</name>
<evidence type="ECO:0000256" key="6">
    <source>
        <dbReference type="ARBA" id="ARBA00022989"/>
    </source>
</evidence>
<feature type="transmembrane region" description="Helical" evidence="8">
    <location>
        <begin position="405"/>
        <end position="423"/>
    </location>
</feature>
<dbReference type="RefSeq" id="WP_105220533.1">
    <property type="nucleotide sequence ID" value="NZ_CAWNSU010000060.1"/>
</dbReference>
<dbReference type="GO" id="GO:0042907">
    <property type="term" value="F:xanthine transmembrane transporter activity"/>
    <property type="evidence" value="ECO:0007669"/>
    <property type="project" value="TreeGrafter"/>
</dbReference>
<evidence type="ECO:0000256" key="5">
    <source>
        <dbReference type="ARBA" id="ARBA00022692"/>
    </source>
</evidence>
<feature type="transmembrane region" description="Helical" evidence="8">
    <location>
        <begin position="33"/>
        <end position="54"/>
    </location>
</feature>
<evidence type="ECO:0000256" key="3">
    <source>
        <dbReference type="ARBA" id="ARBA00022448"/>
    </source>
</evidence>
<keyword evidence="4" id="KW-1003">Cell membrane</keyword>
<comment type="caution">
    <text evidence="9">The sequence shown here is derived from an EMBL/GenBank/DDBJ whole genome shotgun (WGS) entry which is preliminary data.</text>
</comment>
<evidence type="ECO:0000256" key="4">
    <source>
        <dbReference type="ARBA" id="ARBA00022475"/>
    </source>
</evidence>
<evidence type="ECO:0000313" key="9">
    <source>
        <dbReference type="EMBL" id="MUL37460.1"/>
    </source>
</evidence>
<feature type="transmembrane region" description="Helical" evidence="8">
    <location>
        <begin position="129"/>
        <end position="151"/>
    </location>
</feature>
<dbReference type="NCBIfam" id="TIGR03173">
    <property type="entry name" value="pbuX"/>
    <property type="match status" value="1"/>
</dbReference>
<proteinExistence type="inferred from homology"/>
<reference evidence="9 10" key="1">
    <citation type="journal article" date="2019" name="Front. Microbiol.">
        <title>Genomic Features for Desiccation Tolerance and Sugar Biosynthesis in the Extremophile Gloeocapsopsis sp. UTEX B3054.</title>
        <authorList>
            <person name="Urrejola C."/>
            <person name="Alcorta J."/>
            <person name="Salas L."/>
            <person name="Vasquez M."/>
            <person name="Polz M.F."/>
            <person name="Vicuna R."/>
            <person name="Diez B."/>
        </authorList>
    </citation>
    <scope>NUCLEOTIDE SEQUENCE [LARGE SCALE GENOMIC DNA]</scope>
    <source>
        <strain evidence="9 10">1H9</strain>
    </source>
</reference>
<dbReference type="PANTHER" id="PTHR42810">
    <property type="entry name" value="PURINE PERMEASE C1399.01C-RELATED"/>
    <property type="match status" value="1"/>
</dbReference>
<dbReference type="NCBIfam" id="NF037981">
    <property type="entry name" value="NCS2_1"/>
    <property type="match status" value="1"/>
</dbReference>
<keyword evidence="6 8" id="KW-1133">Transmembrane helix</keyword>
<feature type="transmembrane region" description="Helical" evidence="8">
    <location>
        <begin position="223"/>
        <end position="245"/>
    </location>
</feature>
<dbReference type="InterPro" id="IPR006042">
    <property type="entry name" value="Xan_ur_permease"/>
</dbReference>
<evidence type="ECO:0000256" key="1">
    <source>
        <dbReference type="ARBA" id="ARBA00004651"/>
    </source>
</evidence>
<evidence type="ECO:0000256" key="7">
    <source>
        <dbReference type="ARBA" id="ARBA00023136"/>
    </source>
</evidence>
<dbReference type="InterPro" id="IPR006043">
    <property type="entry name" value="NCS2"/>
</dbReference>
<comment type="similarity">
    <text evidence="2">Belongs to the nucleobase:cation symporter-2 (NCS2) (TC 2.A.40) family.</text>
</comment>
<feature type="transmembrane region" description="Helical" evidence="8">
    <location>
        <begin position="375"/>
        <end position="396"/>
    </location>
</feature>
<keyword evidence="5 8" id="KW-0812">Transmembrane</keyword>
<keyword evidence="7 8" id="KW-0472">Membrane</keyword>
<feature type="transmembrane region" description="Helical" evidence="8">
    <location>
        <begin position="66"/>
        <end position="83"/>
    </location>
</feature>
<sequence>MAKAEVRSEERVNIKPTNGLIYGLNDRPPFIEALLAAAQHVLAVFVGIITPPLLISSALELNPVETGYIVSMSLFISGIATFIQAKKIGPIGSGLLSIQGTSFSFLGPIIAAGTAVIEAGGTTENALSLIFGLCFFGSFIEIILSRFLHLVRKIITPLVTGTIVSIIGLTLIKTAIISIGGGVIAQRNNTFGTPQNLGVAGLVLLTIIILNTSKNPILRMSSVVSGLIVGYVVASFLGMVNFSGLQGLPLIAAPIPFRYGLSFNFAAFIPFILLYLITTIESIGDLTATSAVSGEPIKGSVYIRRIKGGVLGDGVNSLIAALFNTFPNTTFSQNNGVIQITGVGSRYIGYFIAVILALLGLFPVVSGIFRSLPQPVLGGATVIMFGSIVVAGINILSSVKLDRRALIVVGTSLAIGLGVTYVPEILDAMPTLVRSIFSSGISAGGLTAIALNWLLPQELGESSSEEMSSEDLASEA</sequence>
<dbReference type="GO" id="GO:0005886">
    <property type="term" value="C:plasma membrane"/>
    <property type="evidence" value="ECO:0007669"/>
    <property type="project" value="UniProtKB-SubCell"/>
</dbReference>
<comment type="subcellular location">
    <subcellularLocation>
        <location evidence="1">Cell membrane</location>
        <topology evidence="1">Multi-pass membrane protein</topology>
    </subcellularLocation>
</comment>
<feature type="transmembrane region" description="Helical" evidence="8">
    <location>
        <begin position="191"/>
        <end position="211"/>
    </location>
</feature>
<evidence type="ECO:0000256" key="8">
    <source>
        <dbReference type="SAM" id="Phobius"/>
    </source>
</evidence>
<feature type="transmembrane region" description="Helical" evidence="8">
    <location>
        <begin position="95"/>
        <end position="117"/>
    </location>
</feature>
<dbReference type="Pfam" id="PF00860">
    <property type="entry name" value="Xan_ur_permease"/>
    <property type="match status" value="1"/>
</dbReference>
<dbReference type="Proteomes" id="UP000441797">
    <property type="component" value="Unassembled WGS sequence"/>
</dbReference>
<accession>A0A6N8FWF8</accession>
<dbReference type="AlphaFoldDB" id="A0A6N8FWF8"/>
<evidence type="ECO:0000313" key="10">
    <source>
        <dbReference type="Proteomes" id="UP000441797"/>
    </source>
</evidence>
<dbReference type="PANTHER" id="PTHR42810:SF2">
    <property type="entry name" value="PURINE PERMEASE C1399.01C-RELATED"/>
    <property type="match status" value="1"/>
</dbReference>
<feature type="transmembrane region" description="Helical" evidence="8">
    <location>
        <begin position="347"/>
        <end position="369"/>
    </location>
</feature>
<feature type="transmembrane region" description="Helical" evidence="8">
    <location>
        <begin position="257"/>
        <end position="277"/>
    </location>
</feature>
<feature type="transmembrane region" description="Helical" evidence="8">
    <location>
        <begin position="163"/>
        <end position="185"/>
    </location>
</feature>
<protein>
    <submittedName>
        <fullName evidence="9">Xanthine permease XanP</fullName>
    </submittedName>
</protein>
<keyword evidence="3" id="KW-0813">Transport</keyword>
<evidence type="ECO:0000256" key="2">
    <source>
        <dbReference type="ARBA" id="ARBA00008821"/>
    </source>
</evidence>
<dbReference type="EMBL" id="NAPY01000022">
    <property type="protein sequence ID" value="MUL37460.1"/>
    <property type="molecule type" value="Genomic_DNA"/>
</dbReference>
<dbReference type="OrthoDB" id="9805749at2"/>
<keyword evidence="10" id="KW-1185">Reference proteome</keyword>
<dbReference type="PROSITE" id="PS01116">
    <property type="entry name" value="XANTH_URACIL_PERMASE"/>
    <property type="match status" value="1"/>
</dbReference>
<gene>
    <name evidence="9" type="ORF">BWI75_14260</name>
</gene>
<dbReference type="NCBIfam" id="TIGR00801">
    <property type="entry name" value="ncs2"/>
    <property type="match status" value="1"/>
</dbReference>
<dbReference type="InterPro" id="IPR017588">
    <property type="entry name" value="UacT-like"/>
</dbReference>
<organism evidence="9 10">
    <name type="scientific">Gloeocapsopsis dulcis AAB1 = 1H9</name>
    <dbReference type="NCBI Taxonomy" id="1433147"/>
    <lineage>
        <taxon>Bacteria</taxon>
        <taxon>Bacillati</taxon>
        <taxon>Cyanobacteriota</taxon>
        <taxon>Cyanophyceae</taxon>
        <taxon>Oscillatoriophycideae</taxon>
        <taxon>Chroococcales</taxon>
        <taxon>Chroococcaceae</taxon>
        <taxon>Gloeocapsopsis</taxon>
        <taxon>Gloeocapsopsis dulcis</taxon>
    </lineage>
</organism>
<feature type="transmembrane region" description="Helical" evidence="8">
    <location>
        <begin position="435"/>
        <end position="455"/>
    </location>
</feature>